<name>A0AAD8SG74_LOLMU</name>
<dbReference type="AlphaFoldDB" id="A0AAD8SG74"/>
<gene>
    <name evidence="1" type="ORF">QYE76_068904</name>
</gene>
<dbReference type="Proteomes" id="UP001231189">
    <property type="component" value="Unassembled WGS sequence"/>
</dbReference>
<proteinExistence type="predicted"/>
<keyword evidence="2" id="KW-1185">Reference proteome</keyword>
<organism evidence="1 2">
    <name type="scientific">Lolium multiflorum</name>
    <name type="common">Italian ryegrass</name>
    <name type="synonym">Lolium perenne subsp. multiflorum</name>
    <dbReference type="NCBI Taxonomy" id="4521"/>
    <lineage>
        <taxon>Eukaryota</taxon>
        <taxon>Viridiplantae</taxon>
        <taxon>Streptophyta</taxon>
        <taxon>Embryophyta</taxon>
        <taxon>Tracheophyta</taxon>
        <taxon>Spermatophyta</taxon>
        <taxon>Magnoliopsida</taxon>
        <taxon>Liliopsida</taxon>
        <taxon>Poales</taxon>
        <taxon>Poaceae</taxon>
        <taxon>BOP clade</taxon>
        <taxon>Pooideae</taxon>
        <taxon>Poodae</taxon>
        <taxon>Poeae</taxon>
        <taxon>Poeae Chloroplast Group 2 (Poeae type)</taxon>
        <taxon>Loliodinae</taxon>
        <taxon>Loliinae</taxon>
        <taxon>Lolium</taxon>
    </lineage>
</organism>
<evidence type="ECO:0000313" key="2">
    <source>
        <dbReference type="Proteomes" id="UP001231189"/>
    </source>
</evidence>
<dbReference type="EMBL" id="JAUUTY010000004">
    <property type="protein sequence ID" value="KAK1651099.1"/>
    <property type="molecule type" value="Genomic_DNA"/>
</dbReference>
<comment type="caution">
    <text evidence="1">The sequence shown here is derived from an EMBL/GenBank/DDBJ whole genome shotgun (WGS) entry which is preliminary data.</text>
</comment>
<accession>A0AAD8SG74</accession>
<protein>
    <submittedName>
        <fullName evidence="1">Uncharacterized protein</fullName>
    </submittedName>
</protein>
<reference evidence="1" key="1">
    <citation type="submission" date="2023-07" db="EMBL/GenBank/DDBJ databases">
        <title>A chromosome-level genome assembly of Lolium multiflorum.</title>
        <authorList>
            <person name="Chen Y."/>
            <person name="Copetti D."/>
            <person name="Kolliker R."/>
            <person name="Studer B."/>
        </authorList>
    </citation>
    <scope>NUCLEOTIDE SEQUENCE</scope>
    <source>
        <strain evidence="1">02402/16</strain>
        <tissue evidence="1">Leaf</tissue>
    </source>
</reference>
<sequence length="178" mass="19491">MENYSLLMGAAALMEMAMEMAAVSMEKPSGALPRPAGCRNRDSCPPDLFAMAAALEVPYLFAPVCGSARDGEIWWLTTVYGPTTDALKPMFLDELCLLRAALQGPWAVTVVSSLILDVCDKNNSRVKQLSKGLWDVTGDFNLILDVCDKSNSRLNQRSMAQFHRCINDLDLKEASLIG</sequence>
<evidence type="ECO:0000313" key="1">
    <source>
        <dbReference type="EMBL" id="KAK1651099.1"/>
    </source>
</evidence>